<dbReference type="InterPro" id="IPR001680">
    <property type="entry name" value="WD40_rpt"/>
</dbReference>
<reference evidence="10" key="1">
    <citation type="submission" date="2019-09" db="EMBL/GenBank/DDBJ databases">
        <title>The Mitochondrial Proteome of the Jakobid, Andalucia godoyi, a Protist With the Most Gene-Rich and Bacteria-Like Mitochondrial Genome.</title>
        <authorList>
            <person name="Gray M.W."/>
            <person name="Burger G."/>
            <person name="Derelle R."/>
            <person name="Klimes V."/>
            <person name="Leger M."/>
            <person name="Sarrasin M."/>
            <person name="Vlcek C."/>
            <person name="Roger A.J."/>
            <person name="Elias M."/>
            <person name="Lang B.F."/>
        </authorList>
    </citation>
    <scope>NUCLEOTIDE SEQUENCE</scope>
    <source>
        <strain evidence="10">And28</strain>
    </source>
</reference>
<keyword evidence="5" id="KW-0653">Protein transport</keyword>
<gene>
    <name evidence="10" type="ORF">ANDGO_06354</name>
</gene>
<dbReference type="OrthoDB" id="273771at2759"/>
<keyword evidence="6" id="KW-0576">Peroxisome</keyword>
<dbReference type="PROSITE" id="PS50082">
    <property type="entry name" value="WD_REPEATS_2"/>
    <property type="match status" value="1"/>
</dbReference>
<evidence type="ECO:0000256" key="4">
    <source>
        <dbReference type="ARBA" id="ARBA00022490"/>
    </source>
</evidence>
<feature type="repeat" description="WD" evidence="9">
    <location>
        <begin position="142"/>
        <end position="184"/>
    </location>
</feature>
<dbReference type="Pfam" id="PF00400">
    <property type="entry name" value="WD40"/>
    <property type="match status" value="2"/>
</dbReference>
<evidence type="ECO:0000313" key="11">
    <source>
        <dbReference type="Proteomes" id="UP000799049"/>
    </source>
</evidence>
<dbReference type="PANTHER" id="PTHR46027:SF1">
    <property type="entry name" value="PEROXISOMAL TARGETING SIGNAL 2 RECEPTOR"/>
    <property type="match status" value="1"/>
</dbReference>
<dbReference type="GO" id="GO:0005829">
    <property type="term" value="C:cytosol"/>
    <property type="evidence" value="ECO:0007669"/>
    <property type="project" value="UniProtKB-SubCell"/>
</dbReference>
<evidence type="ECO:0000256" key="3">
    <source>
        <dbReference type="ARBA" id="ARBA00022448"/>
    </source>
</evidence>
<dbReference type="Proteomes" id="UP000799049">
    <property type="component" value="Unassembled WGS sequence"/>
</dbReference>
<evidence type="ECO:0000256" key="9">
    <source>
        <dbReference type="PROSITE-ProRule" id="PRU00221"/>
    </source>
</evidence>
<name>A0A8K0F4I4_ANDGO</name>
<dbReference type="PANTHER" id="PTHR46027">
    <property type="entry name" value="PEROXISOMAL TARGETING SIGNAL 2 RECEPTOR"/>
    <property type="match status" value="1"/>
</dbReference>
<dbReference type="GO" id="GO:0005053">
    <property type="term" value="F:peroxisome matrix targeting signal-2 binding"/>
    <property type="evidence" value="ECO:0007669"/>
    <property type="project" value="InterPro"/>
</dbReference>
<dbReference type="SUPFAM" id="SSF50978">
    <property type="entry name" value="WD40 repeat-like"/>
    <property type="match status" value="1"/>
</dbReference>
<protein>
    <recommendedName>
        <fullName evidence="8">Peroxin-7</fullName>
    </recommendedName>
</protein>
<keyword evidence="9" id="KW-0853">WD repeat</keyword>
<dbReference type="GO" id="GO:0005782">
    <property type="term" value="C:peroxisomal matrix"/>
    <property type="evidence" value="ECO:0007669"/>
    <property type="project" value="UniProtKB-SubCell"/>
</dbReference>
<dbReference type="Gene3D" id="2.130.10.10">
    <property type="entry name" value="YVTN repeat-like/Quinoprotein amine dehydrogenase"/>
    <property type="match status" value="2"/>
</dbReference>
<evidence type="ECO:0000313" key="10">
    <source>
        <dbReference type="EMBL" id="KAF0852662.1"/>
    </source>
</evidence>
<evidence type="ECO:0000256" key="5">
    <source>
        <dbReference type="ARBA" id="ARBA00022927"/>
    </source>
</evidence>
<comment type="similarity">
    <text evidence="7">Belongs to the WD repeat peroxin-7 family.</text>
</comment>
<keyword evidence="11" id="KW-1185">Reference proteome</keyword>
<evidence type="ECO:0000256" key="1">
    <source>
        <dbReference type="ARBA" id="ARBA00004253"/>
    </source>
</evidence>
<organism evidence="10 11">
    <name type="scientific">Andalucia godoyi</name>
    <name type="common">Flagellate</name>
    <dbReference type="NCBI Taxonomy" id="505711"/>
    <lineage>
        <taxon>Eukaryota</taxon>
        <taxon>Discoba</taxon>
        <taxon>Jakobida</taxon>
        <taxon>Andalucina</taxon>
        <taxon>Andaluciidae</taxon>
        <taxon>Andalucia</taxon>
    </lineage>
</organism>
<comment type="subcellular location">
    <subcellularLocation>
        <location evidence="2">Cytoplasm</location>
        <location evidence="2">Cytosol</location>
    </subcellularLocation>
    <subcellularLocation>
        <location evidence="1">Peroxisome matrix</location>
    </subcellularLocation>
</comment>
<dbReference type="SMART" id="SM00320">
    <property type="entry name" value="WD40"/>
    <property type="match status" value="5"/>
</dbReference>
<proteinExistence type="inferred from homology"/>
<comment type="caution">
    <text evidence="10">The sequence shown here is derived from an EMBL/GenBank/DDBJ whole genome shotgun (WGS) entry which is preliminary data.</text>
</comment>
<dbReference type="AlphaFoldDB" id="A0A8K0F4I4"/>
<keyword evidence="3" id="KW-0813">Transport</keyword>
<dbReference type="InterPro" id="IPR036322">
    <property type="entry name" value="WD40_repeat_dom_sf"/>
</dbReference>
<evidence type="ECO:0000256" key="8">
    <source>
        <dbReference type="ARBA" id="ARBA00032565"/>
    </source>
</evidence>
<evidence type="ECO:0000256" key="2">
    <source>
        <dbReference type="ARBA" id="ARBA00004514"/>
    </source>
</evidence>
<dbReference type="InterPro" id="IPR044536">
    <property type="entry name" value="PEX7"/>
</dbReference>
<evidence type="ECO:0000256" key="6">
    <source>
        <dbReference type="ARBA" id="ARBA00023140"/>
    </source>
</evidence>
<dbReference type="EMBL" id="VRVR01000022">
    <property type="protein sequence ID" value="KAF0852662.1"/>
    <property type="molecule type" value="Genomic_DNA"/>
</dbReference>
<sequence>MLKTSIPQGAQYLRFSRFHNDCFAVAGFDHESWRHSGSVSIFHVGQDAISNIGGISVESATWEVDWHPSNHELLFTASHNSLLGLWNVSRNQKIFQKRTDGSAVLSVSVSEIDSELLLTSSESGRSFIWRVSPASCELSGQFAEHSRSVVKSRWNVNKGCVFGSASLDGLVKIWDVRQSARSVATLVDSSSSFPLSTLEWITDSDHLLASGSQAGHLFLWDTRNASRPLAYRVCHEGAVSSLCAMTSFPHLLTTTGADGLVRIWSVARSTIDFEFEHGFLAKQGRCLSCDVDPCVRSRTTTDPVVVAGSSDGTVLAARLSEMTRISENDAGKIMKVELPQPRKTIDADAFLWIRRNEPAPAVHSNI</sequence>
<dbReference type="GO" id="GO:0016558">
    <property type="term" value="P:protein import into peroxisome matrix"/>
    <property type="evidence" value="ECO:0007669"/>
    <property type="project" value="InterPro"/>
</dbReference>
<accession>A0A8K0F4I4</accession>
<keyword evidence="4" id="KW-0963">Cytoplasm</keyword>
<dbReference type="InterPro" id="IPR015943">
    <property type="entry name" value="WD40/YVTN_repeat-like_dom_sf"/>
</dbReference>
<evidence type="ECO:0000256" key="7">
    <source>
        <dbReference type="ARBA" id="ARBA00024017"/>
    </source>
</evidence>